<accession>A0A840UYI3</accession>
<evidence type="ECO:0000313" key="2">
    <source>
        <dbReference type="Proteomes" id="UP000557717"/>
    </source>
</evidence>
<evidence type="ECO:0000313" key="1">
    <source>
        <dbReference type="EMBL" id="MBB5349886.1"/>
    </source>
</evidence>
<reference evidence="1 2" key="1">
    <citation type="submission" date="2020-08" db="EMBL/GenBank/DDBJ databases">
        <title>Genomic Encyclopedia of Type Strains, Phase IV (KMG-IV): sequencing the most valuable type-strain genomes for metagenomic binning, comparative biology and taxonomic classification.</title>
        <authorList>
            <person name="Goeker M."/>
        </authorList>
    </citation>
    <scope>NUCLEOTIDE SEQUENCE [LARGE SCALE GENOMIC DNA]</scope>
    <source>
        <strain evidence="1 2">YC6886</strain>
    </source>
</reference>
<dbReference type="RefSeq" id="WP_246417839.1">
    <property type="nucleotide sequence ID" value="NZ_JACHFD010000001.1"/>
</dbReference>
<proteinExistence type="predicted"/>
<dbReference type="EMBL" id="JACHFD010000001">
    <property type="protein sequence ID" value="MBB5349886.1"/>
    <property type="molecule type" value="Genomic_DNA"/>
</dbReference>
<comment type="caution">
    <text evidence="1">The sequence shown here is derived from an EMBL/GenBank/DDBJ whole genome shotgun (WGS) entry which is preliminary data.</text>
</comment>
<keyword evidence="2" id="KW-1185">Reference proteome</keyword>
<gene>
    <name evidence="1" type="ORF">HNR46_000107</name>
</gene>
<organism evidence="1 2">
    <name type="scientific">Haloferula luteola</name>
    <dbReference type="NCBI Taxonomy" id="595692"/>
    <lineage>
        <taxon>Bacteria</taxon>
        <taxon>Pseudomonadati</taxon>
        <taxon>Verrucomicrobiota</taxon>
        <taxon>Verrucomicrobiia</taxon>
        <taxon>Verrucomicrobiales</taxon>
        <taxon>Verrucomicrobiaceae</taxon>
        <taxon>Haloferula</taxon>
    </lineage>
</organism>
<sequence length="159" mass="17215">MALLQVRLAAWHKLEVDQLASAFGNRVEPGVSSAFGLAEALLLRGSGEVASALMDLRVGGVDDLQLIDRCRRTCRFLDHPFEQAAFGPSVVEAVDALPLAILRGEWVPLATRYEDPPDVAKRFEKIGQKAAFNLNAGQHDLSLGQSLTCSRITSDISVT</sequence>
<protein>
    <submittedName>
        <fullName evidence="1">Uncharacterized protein</fullName>
    </submittedName>
</protein>
<dbReference type="AlphaFoldDB" id="A0A840UYI3"/>
<name>A0A840UYI3_9BACT</name>
<dbReference type="Proteomes" id="UP000557717">
    <property type="component" value="Unassembled WGS sequence"/>
</dbReference>